<dbReference type="EMBL" id="JABUXR010000003">
    <property type="protein sequence ID" value="MBD8085113.1"/>
    <property type="molecule type" value="Genomic_DNA"/>
</dbReference>
<keyword evidence="1" id="KW-1133">Transmembrane helix</keyword>
<feature type="transmembrane region" description="Helical" evidence="1">
    <location>
        <begin position="100"/>
        <end position="121"/>
    </location>
</feature>
<reference evidence="2 3" key="1">
    <citation type="submission" date="2020-06" db="EMBL/GenBank/DDBJ databases">
        <title>Limosilactobacillus sp. nov.</title>
        <authorList>
            <person name="Ksiezarek M."/>
            <person name="Goncalves Ribeiro T."/>
            <person name="Rocha J."/>
            <person name="Grosso F."/>
            <person name="Peixe L."/>
        </authorList>
    </citation>
    <scope>NUCLEOTIDE SEQUENCE [LARGE SCALE GENOMIC DNA]</scope>
    <source>
        <strain evidence="3">c9Ua_26_M</strain>
    </source>
</reference>
<evidence type="ECO:0000313" key="2">
    <source>
        <dbReference type="EMBL" id="MBD8085113.1"/>
    </source>
</evidence>
<accession>A0ABR8ZIJ6</accession>
<feature type="transmembrane region" description="Helical" evidence="1">
    <location>
        <begin position="133"/>
        <end position="152"/>
    </location>
</feature>
<sequence length="166" mass="18904">MKKVNQFLLGAIQALVDLGIISNGLLGIGFLIVGPIYIFTNAISFKQIGNNWAIELLLYFDILLFMAVFLYGCLALHHILNNINLQKYFAPANMVALRKLMFSFLILTILDGINTVVNHFINITTQLDFFPCGNYYAYFISLIICYLVYFIFKRGLTLQNENNSII</sequence>
<gene>
    <name evidence="2" type="ORF">HUK45_02345</name>
</gene>
<name>A0ABR8ZIJ6_9LACO</name>
<keyword evidence="1" id="KW-0472">Membrane</keyword>
<evidence type="ECO:0000256" key="1">
    <source>
        <dbReference type="SAM" id="Phobius"/>
    </source>
</evidence>
<keyword evidence="1" id="KW-0812">Transmembrane</keyword>
<proteinExistence type="predicted"/>
<feature type="transmembrane region" description="Helical" evidence="1">
    <location>
        <begin position="58"/>
        <end position="80"/>
    </location>
</feature>
<protein>
    <submittedName>
        <fullName evidence="2">DUF2975 domain-containing protein</fullName>
    </submittedName>
</protein>
<feature type="transmembrane region" description="Helical" evidence="1">
    <location>
        <begin position="7"/>
        <end position="38"/>
    </location>
</feature>
<dbReference type="RefSeq" id="WP_191910919.1">
    <property type="nucleotide sequence ID" value="NZ_JABUXR010000003.1"/>
</dbReference>
<evidence type="ECO:0000313" key="3">
    <source>
        <dbReference type="Proteomes" id="UP000645007"/>
    </source>
</evidence>
<dbReference type="Proteomes" id="UP000645007">
    <property type="component" value="Unassembled WGS sequence"/>
</dbReference>
<keyword evidence="3" id="KW-1185">Reference proteome</keyword>
<comment type="caution">
    <text evidence="2">The sequence shown here is derived from an EMBL/GenBank/DDBJ whole genome shotgun (WGS) entry which is preliminary data.</text>
</comment>
<organism evidence="2 3">
    <name type="scientific">Limosilactobacillus urinaemulieris</name>
    <dbReference type="NCBI Taxonomy" id="2742600"/>
    <lineage>
        <taxon>Bacteria</taxon>
        <taxon>Bacillati</taxon>
        <taxon>Bacillota</taxon>
        <taxon>Bacilli</taxon>
        <taxon>Lactobacillales</taxon>
        <taxon>Lactobacillaceae</taxon>
        <taxon>Limosilactobacillus</taxon>
    </lineage>
</organism>